<evidence type="ECO:0000313" key="1">
    <source>
        <dbReference type="EMBL" id="KAI4323760.1"/>
    </source>
</evidence>
<organism evidence="1 2">
    <name type="scientific">Bauhinia variegata</name>
    <name type="common">Purple orchid tree</name>
    <name type="synonym">Phanera variegata</name>
    <dbReference type="NCBI Taxonomy" id="167791"/>
    <lineage>
        <taxon>Eukaryota</taxon>
        <taxon>Viridiplantae</taxon>
        <taxon>Streptophyta</taxon>
        <taxon>Embryophyta</taxon>
        <taxon>Tracheophyta</taxon>
        <taxon>Spermatophyta</taxon>
        <taxon>Magnoliopsida</taxon>
        <taxon>eudicotyledons</taxon>
        <taxon>Gunneridae</taxon>
        <taxon>Pentapetalae</taxon>
        <taxon>rosids</taxon>
        <taxon>fabids</taxon>
        <taxon>Fabales</taxon>
        <taxon>Fabaceae</taxon>
        <taxon>Cercidoideae</taxon>
        <taxon>Cercideae</taxon>
        <taxon>Bauhiniinae</taxon>
        <taxon>Bauhinia</taxon>
    </lineage>
</organism>
<dbReference type="Proteomes" id="UP000828941">
    <property type="component" value="Chromosome 9"/>
</dbReference>
<dbReference type="EMBL" id="CM039434">
    <property type="protein sequence ID" value="KAI4323760.1"/>
    <property type="molecule type" value="Genomic_DNA"/>
</dbReference>
<reference evidence="1 2" key="1">
    <citation type="journal article" date="2022" name="DNA Res.">
        <title>Chromosomal-level genome assembly of the orchid tree Bauhinia variegata (Leguminosae; Cercidoideae) supports the allotetraploid origin hypothesis of Bauhinia.</title>
        <authorList>
            <person name="Zhong Y."/>
            <person name="Chen Y."/>
            <person name="Zheng D."/>
            <person name="Pang J."/>
            <person name="Liu Y."/>
            <person name="Luo S."/>
            <person name="Meng S."/>
            <person name="Qian L."/>
            <person name="Wei D."/>
            <person name="Dai S."/>
            <person name="Zhou R."/>
        </authorList>
    </citation>
    <scope>NUCLEOTIDE SEQUENCE [LARGE SCALE GENOMIC DNA]</scope>
    <source>
        <strain evidence="1">BV-YZ2020</strain>
    </source>
</reference>
<evidence type="ECO:0000313" key="2">
    <source>
        <dbReference type="Proteomes" id="UP000828941"/>
    </source>
</evidence>
<proteinExistence type="predicted"/>
<keyword evidence="2" id="KW-1185">Reference proteome</keyword>
<comment type="caution">
    <text evidence="1">The sequence shown here is derived from an EMBL/GenBank/DDBJ whole genome shotgun (WGS) entry which is preliminary data.</text>
</comment>
<sequence length="461" mass="51876">MAQASNIEVLNRYKVAPPEGSVPPTSLPLSFLDFPWLPSTIPMKRLFFYYHPYPTHHFIQAVIPTLKNSLSLTLQHFFPFAANLIFPSKPQIPHILYVHGDSVEFTVSESNADFTHLTADYSKDVKDLRPLVPELPSARDLDDGSRVVPLMAIQVTILPCHGFSIGVIFHHVAADGRAFHHFMKSWASICRTGGFLEEAEPIHDRIGIEDPYGLQQIFLNDWWNRANSESKQGWNKKPNHGICNDTVRATIRLGQSQVHNLKDWVLKKFKNELAMTHTSTFVVICSSIWVCLLESQGRSDEDEDKLCYFLFSADCRNRYGFSIPTSYFGNCLVLCSVPLKRKDLVGELGFVQATKAIGSKVRELEGGALKGAEKWMLLRKEVKELAHHVMVVAGSPNLGAYKTDFGFGKLTKTEVVHVEEVGIISLAESRAEEGGIEFGLALPKVQMDKFNVIFKQYLELK</sequence>
<name>A0ACB9MIV1_BAUVA</name>
<gene>
    <name evidence="1" type="ORF">L6164_023341</name>
</gene>
<accession>A0ACB9MIV1</accession>
<protein>
    <submittedName>
        <fullName evidence="1">Uncharacterized protein</fullName>
    </submittedName>
</protein>